<evidence type="ECO:0000313" key="9">
    <source>
        <dbReference type="Proteomes" id="UP001178507"/>
    </source>
</evidence>
<keyword evidence="2" id="KW-0378">Hydrolase</keyword>
<feature type="coiled-coil region" evidence="3">
    <location>
        <begin position="9"/>
        <end position="36"/>
    </location>
</feature>
<keyword evidence="9" id="KW-1185">Reference proteome</keyword>
<feature type="signal peptide" evidence="5">
    <location>
        <begin position="1"/>
        <end position="16"/>
    </location>
</feature>
<feature type="compositionally biased region" description="Low complexity" evidence="4">
    <location>
        <begin position="784"/>
        <end position="799"/>
    </location>
</feature>
<evidence type="ECO:0000259" key="6">
    <source>
        <dbReference type="Pfam" id="PF00026"/>
    </source>
</evidence>
<evidence type="ECO:0008006" key="10">
    <source>
        <dbReference type="Google" id="ProtNLM"/>
    </source>
</evidence>
<dbReference type="SUPFAM" id="SSF55031">
    <property type="entry name" value="Bacterial exopeptidase dimerisation domain"/>
    <property type="match status" value="1"/>
</dbReference>
<feature type="region of interest" description="Disordered" evidence="4">
    <location>
        <begin position="667"/>
        <end position="888"/>
    </location>
</feature>
<evidence type="ECO:0000256" key="5">
    <source>
        <dbReference type="SAM" id="SignalP"/>
    </source>
</evidence>
<feature type="compositionally biased region" description="Low complexity" evidence="4">
    <location>
        <begin position="858"/>
        <end position="877"/>
    </location>
</feature>
<dbReference type="FunFam" id="3.30.70.360:FF:000001">
    <property type="entry name" value="N-acetyldiaminopimelate deacetylase"/>
    <property type="match status" value="1"/>
</dbReference>
<dbReference type="PANTHER" id="PTHR11014:SF63">
    <property type="entry name" value="METALLOPEPTIDASE, PUTATIVE (AFU_ORTHOLOGUE AFUA_6G09600)-RELATED"/>
    <property type="match status" value="1"/>
</dbReference>
<feature type="domain" description="Peptidase A1" evidence="6">
    <location>
        <begin position="436"/>
        <end position="599"/>
    </location>
</feature>
<dbReference type="CDD" id="cd05471">
    <property type="entry name" value="pepsin_like"/>
    <property type="match status" value="1"/>
</dbReference>
<reference evidence="8" key="1">
    <citation type="submission" date="2023-08" db="EMBL/GenBank/DDBJ databases">
        <authorList>
            <person name="Chen Y."/>
            <person name="Shah S."/>
            <person name="Dougan E. K."/>
            <person name="Thang M."/>
            <person name="Chan C."/>
        </authorList>
    </citation>
    <scope>NUCLEOTIDE SEQUENCE</scope>
</reference>
<accession>A0AA36HUH3</accession>
<dbReference type="SUPFAM" id="SSF53187">
    <property type="entry name" value="Zn-dependent exopeptidases"/>
    <property type="match status" value="1"/>
</dbReference>
<protein>
    <recommendedName>
        <fullName evidence="10">Peptidase M20 dimerisation domain-containing protein</fullName>
    </recommendedName>
</protein>
<dbReference type="Pfam" id="PF07687">
    <property type="entry name" value="M20_dimer"/>
    <property type="match status" value="1"/>
</dbReference>
<feature type="chain" id="PRO_5041305186" description="Peptidase M20 dimerisation domain-containing protein" evidence="5">
    <location>
        <begin position="17"/>
        <end position="1084"/>
    </location>
</feature>
<dbReference type="Proteomes" id="UP001178507">
    <property type="component" value="Unassembled WGS sequence"/>
</dbReference>
<feature type="domain" description="Peptidase M20 dimerisation" evidence="7">
    <location>
        <begin position="212"/>
        <end position="308"/>
    </location>
</feature>
<feature type="compositionally biased region" description="Low complexity" evidence="4">
    <location>
        <begin position="730"/>
        <end position="752"/>
    </location>
</feature>
<name>A0AA36HUH3_9DINO</name>
<organism evidence="8 9">
    <name type="scientific">Effrenium voratum</name>
    <dbReference type="NCBI Taxonomy" id="2562239"/>
    <lineage>
        <taxon>Eukaryota</taxon>
        <taxon>Sar</taxon>
        <taxon>Alveolata</taxon>
        <taxon>Dinophyceae</taxon>
        <taxon>Suessiales</taxon>
        <taxon>Symbiodiniaceae</taxon>
        <taxon>Effrenium</taxon>
    </lineage>
</organism>
<dbReference type="PANTHER" id="PTHR11014">
    <property type="entry name" value="PEPTIDASE M20 FAMILY MEMBER"/>
    <property type="match status" value="1"/>
</dbReference>
<evidence type="ECO:0000256" key="3">
    <source>
        <dbReference type="SAM" id="Coils"/>
    </source>
</evidence>
<dbReference type="InterPro" id="IPR036264">
    <property type="entry name" value="Bact_exopeptidase_dim_dom"/>
</dbReference>
<dbReference type="InterPro" id="IPR002933">
    <property type="entry name" value="Peptidase_M20"/>
</dbReference>
<evidence type="ECO:0000256" key="4">
    <source>
        <dbReference type="SAM" id="MobiDB-lite"/>
    </source>
</evidence>
<dbReference type="Pfam" id="PF00026">
    <property type="entry name" value="Asp"/>
    <property type="match status" value="1"/>
</dbReference>
<dbReference type="InterPro" id="IPR021109">
    <property type="entry name" value="Peptidase_aspartic_dom_sf"/>
</dbReference>
<feature type="compositionally biased region" description="Gly residues" evidence="4">
    <location>
        <begin position="701"/>
        <end position="711"/>
    </location>
</feature>
<feature type="compositionally biased region" description="Low complexity" evidence="4">
    <location>
        <begin position="669"/>
        <end position="684"/>
    </location>
</feature>
<dbReference type="AlphaFoldDB" id="A0AA36HUH3"/>
<dbReference type="Gene3D" id="2.40.70.10">
    <property type="entry name" value="Acid Proteases"/>
    <property type="match status" value="2"/>
</dbReference>
<evidence type="ECO:0000259" key="7">
    <source>
        <dbReference type="Pfam" id="PF07687"/>
    </source>
</evidence>
<dbReference type="InterPro" id="IPR033121">
    <property type="entry name" value="PEPTIDASE_A1"/>
</dbReference>
<keyword evidence="5" id="KW-0732">Signal</keyword>
<proteinExistence type="inferred from homology"/>
<dbReference type="InterPro" id="IPR034164">
    <property type="entry name" value="Pepsin-like_dom"/>
</dbReference>
<dbReference type="GO" id="GO:0016787">
    <property type="term" value="F:hydrolase activity"/>
    <property type="evidence" value="ECO:0007669"/>
    <property type="project" value="UniProtKB-KW"/>
</dbReference>
<dbReference type="NCBIfam" id="TIGR01891">
    <property type="entry name" value="amidohydrolases"/>
    <property type="match status" value="1"/>
</dbReference>
<evidence type="ECO:0000256" key="1">
    <source>
        <dbReference type="ARBA" id="ARBA00006153"/>
    </source>
</evidence>
<dbReference type="SUPFAM" id="SSF50630">
    <property type="entry name" value="Acid proteases"/>
    <property type="match status" value="1"/>
</dbReference>
<sequence length="1084" mass="116289">MQLIWFCFFLAAKAELSDIRQQAASIKEEIREWRRELHRWPELMYQEHKTSQVVQDALKGLGIPFTKGWGKNTRQNASRPIPGPGGTGVVAEIGSGAPVVALRADMDALPIQEETPVPYRSQNVGRMHACGHDGHTSMLLGAAKLLKASKFPGTVRLIFQPAEEGGAGAKRMLEEGAMDGVSRVFGLHLWPNLPSGTLGGRPGTILAAADFFEFQVLGSGAHGAMPQLGIDPIPAAAAIVQSLQTIVSRETDPLGGAVISVTKFLSGDAYNVIPGVATVGGTMRSMTSDGLAILKQRLLEVAESVAKAHRCRVENATFMPDPFPPTDNDPQLWRWLESSAGLDAPKLWDMPATMGSEDFAFFSERVPGAFVLLGQGTGQSSYTLADSGYSETVQIPTNTTVHSPFFHLDEDVLELGAALHVQMALSSLQVGQEGVTGFVMSFGSGDILVIKASDRVEVGTAAAFMNESLLLMVKQELSIRGQFEGILGLGRPHRSEIADKQVDGFLKKAGIERFSMCFNQEGPGVLGVNEPSAKEALQSVGSVHWGLDFRGISVGQDTQNLDFCQEKGPGMDTACGLIPDSGTTLITGPADEIEKLYEGICRQWPRCLQMHEALQAEVDKVRTRNAQATRRVAMQRMRAMLQAGNAKAKQPDYEAGYDYEYDRPVYYAPEGYEGPEDYGPGPDYEGPEGPEGPGPEDYEGPGPGYEEGPGYEGPEDYGPGPVEERGYYAPVGEPVEYGPGPMEPMEPMDYGPEPMPAYRSRPDSEYPEYEGPPLEGFPPPPVGPDGVPIPWGPGPVEVGPGWGGPPPPPAAQPKARSSWGGPPPPGDRMLEPGQPTPRWGGPPGPEHEAPGGPGLGAGPVEAGPAEAGPAEAGPAEAGPDEAGDGPDIVVTGEEQEAEDPDADDMPEAITMASTLALLMKHCYTWLGNSTDLDAEMPPLSFHVAGTAGGKETVVLNPNSYVFLSTVPIVHKEIEYFLGYLPMEIVTVKNEHVCLPAFGPMDYKTQKNGPVWIMGTPLFYSYKVQYDREPEPPTMSFQKGDCGVCVNGTEVKQEARLLQTASGIHRLRKLTTPPVAKKIDPKLPL</sequence>
<keyword evidence="3" id="KW-0175">Coiled coil</keyword>
<dbReference type="InterPro" id="IPR011650">
    <property type="entry name" value="Peptidase_M20_dimer"/>
</dbReference>
<evidence type="ECO:0000256" key="2">
    <source>
        <dbReference type="ARBA" id="ARBA00022801"/>
    </source>
</evidence>
<comment type="similarity">
    <text evidence="1">Belongs to the peptidase M20 family.</text>
</comment>
<dbReference type="InterPro" id="IPR017439">
    <property type="entry name" value="Amidohydrolase"/>
</dbReference>
<comment type="caution">
    <text evidence="8">The sequence shown here is derived from an EMBL/GenBank/DDBJ whole genome shotgun (WGS) entry which is preliminary data.</text>
</comment>
<dbReference type="Gene3D" id="3.40.630.10">
    <property type="entry name" value="Zn peptidases"/>
    <property type="match status" value="1"/>
</dbReference>
<gene>
    <name evidence="8" type="ORF">EVOR1521_LOCUS4294</name>
</gene>
<dbReference type="Gene3D" id="3.30.70.360">
    <property type="match status" value="1"/>
</dbReference>
<dbReference type="Pfam" id="PF01546">
    <property type="entry name" value="Peptidase_M20"/>
    <property type="match status" value="1"/>
</dbReference>
<evidence type="ECO:0000313" key="8">
    <source>
        <dbReference type="EMBL" id="CAJ1374857.1"/>
    </source>
</evidence>
<dbReference type="EMBL" id="CAUJNA010000280">
    <property type="protein sequence ID" value="CAJ1374857.1"/>
    <property type="molecule type" value="Genomic_DNA"/>
</dbReference>